<dbReference type="InterPro" id="IPR014017">
    <property type="entry name" value="DNA_helicase_UvrD-like_C"/>
</dbReference>
<evidence type="ECO:0000256" key="7">
    <source>
        <dbReference type="ARBA" id="ARBA00034808"/>
    </source>
</evidence>
<evidence type="ECO:0000256" key="4">
    <source>
        <dbReference type="ARBA" id="ARBA00022840"/>
    </source>
</evidence>
<comment type="catalytic activity">
    <reaction evidence="8">
        <text>ATP + H2O = ADP + phosphate + H(+)</text>
        <dbReference type="Rhea" id="RHEA:13065"/>
        <dbReference type="ChEBI" id="CHEBI:15377"/>
        <dbReference type="ChEBI" id="CHEBI:15378"/>
        <dbReference type="ChEBI" id="CHEBI:30616"/>
        <dbReference type="ChEBI" id="CHEBI:43474"/>
        <dbReference type="ChEBI" id="CHEBI:456216"/>
        <dbReference type="EC" id="5.6.2.4"/>
    </reaction>
</comment>
<dbReference type="SUPFAM" id="SSF52540">
    <property type="entry name" value="P-loop containing nucleoside triphosphate hydrolases"/>
    <property type="match status" value="1"/>
</dbReference>
<feature type="domain" description="UvrD-like helicase ATP-binding" evidence="10">
    <location>
        <begin position="144"/>
        <end position="631"/>
    </location>
</feature>
<evidence type="ECO:0000256" key="9">
    <source>
        <dbReference type="PROSITE-ProRule" id="PRU00560"/>
    </source>
</evidence>
<dbReference type="PANTHER" id="PTHR11070">
    <property type="entry name" value="UVRD / RECB / PCRA DNA HELICASE FAMILY MEMBER"/>
    <property type="match status" value="1"/>
</dbReference>
<evidence type="ECO:0000256" key="6">
    <source>
        <dbReference type="ARBA" id="ARBA00034617"/>
    </source>
</evidence>
<evidence type="ECO:0000313" key="11">
    <source>
        <dbReference type="EMBL" id="MEO1768875.1"/>
    </source>
</evidence>
<protein>
    <recommendedName>
        <fullName evidence="7">DNA 3'-5' helicase</fullName>
        <ecNumber evidence="7">5.6.2.4</ecNumber>
    </recommendedName>
</protein>
<dbReference type="EC" id="5.6.2.4" evidence="7"/>
<dbReference type="Pfam" id="PF00580">
    <property type="entry name" value="UvrD-helicase"/>
    <property type="match status" value="1"/>
</dbReference>
<feature type="binding site" evidence="9">
    <location>
        <begin position="165"/>
        <end position="172"/>
    </location>
    <ligand>
        <name>ATP</name>
        <dbReference type="ChEBI" id="CHEBI:30616"/>
    </ligand>
</feature>
<dbReference type="Proteomes" id="UP000664357">
    <property type="component" value="Unassembled WGS sequence"/>
</dbReference>
<evidence type="ECO:0000313" key="12">
    <source>
        <dbReference type="Proteomes" id="UP000664357"/>
    </source>
</evidence>
<evidence type="ECO:0000256" key="1">
    <source>
        <dbReference type="ARBA" id="ARBA00022741"/>
    </source>
</evidence>
<organism evidence="11 12">
    <name type="scientific">Candidatus Enterococcus ferrettii</name>
    <dbReference type="NCBI Taxonomy" id="2815324"/>
    <lineage>
        <taxon>Bacteria</taxon>
        <taxon>Bacillati</taxon>
        <taxon>Bacillota</taxon>
        <taxon>Bacilli</taxon>
        <taxon>Lactobacillales</taxon>
        <taxon>Enterococcaceae</taxon>
        <taxon>Enterococcus</taxon>
    </lineage>
</organism>
<dbReference type="GO" id="GO:0004386">
    <property type="term" value="F:helicase activity"/>
    <property type="evidence" value="ECO:0007669"/>
    <property type="project" value="UniProtKB-KW"/>
</dbReference>
<keyword evidence="2 9" id="KW-0378">Hydrolase</keyword>
<keyword evidence="4 9" id="KW-0067">ATP-binding</keyword>
<dbReference type="InterPro" id="IPR014016">
    <property type="entry name" value="UvrD-like_ATP-bd"/>
</dbReference>
<evidence type="ECO:0000256" key="8">
    <source>
        <dbReference type="ARBA" id="ARBA00048988"/>
    </source>
</evidence>
<dbReference type="InterPro" id="IPR027417">
    <property type="entry name" value="P-loop_NTPase"/>
</dbReference>
<dbReference type="PROSITE" id="PS51198">
    <property type="entry name" value="UVRD_HELICASE_ATP_BIND"/>
    <property type="match status" value="1"/>
</dbReference>
<keyword evidence="12" id="KW-1185">Reference proteome</keyword>
<comment type="catalytic activity">
    <reaction evidence="6">
        <text>Couples ATP hydrolysis with the unwinding of duplex DNA by translocating in the 3'-5' direction.</text>
        <dbReference type="EC" id="5.6.2.4"/>
    </reaction>
</comment>
<dbReference type="Pfam" id="PF13361">
    <property type="entry name" value="UvrD_C"/>
    <property type="match status" value="1"/>
</dbReference>
<keyword evidence="1 9" id="KW-0547">Nucleotide-binding</keyword>
<reference evidence="11 12" key="1">
    <citation type="submission" date="2021-03" db="EMBL/GenBank/DDBJ databases">
        <authorList>
            <person name="Gilmore M.S."/>
            <person name="Schwartzman J."/>
            <person name="Van Tyne D."/>
            <person name="Martin M."/>
            <person name="Earl A.M."/>
            <person name="Manson A.L."/>
            <person name="Straub T."/>
            <person name="Salamzade R."/>
            <person name="Saavedra J."/>
            <person name="Lebreton F."/>
            <person name="Prichula J."/>
            <person name="Schaufler K."/>
            <person name="Gaca A."/>
            <person name="Sgardioli B."/>
            <person name="Wagenaar J."/>
            <person name="Strong T."/>
        </authorList>
    </citation>
    <scope>NUCLEOTIDE SEQUENCE [LARGE SCALE GENOMIC DNA]</scope>
    <source>
        <strain evidence="11 12">665A</strain>
    </source>
</reference>
<gene>
    <name evidence="11" type="ORF">JZO67_000814</name>
</gene>
<evidence type="ECO:0000256" key="3">
    <source>
        <dbReference type="ARBA" id="ARBA00022806"/>
    </source>
</evidence>
<name>A0ABV0ELP9_9ENTE</name>
<comment type="caution">
    <text evidence="11">The sequence shown here is derived from an EMBL/GenBank/DDBJ whole genome shotgun (WGS) entry which is preliminary data.</text>
</comment>
<dbReference type="InterPro" id="IPR000212">
    <property type="entry name" value="DNA_helicase_UvrD/REP"/>
</dbReference>
<dbReference type="Gene3D" id="3.40.50.300">
    <property type="entry name" value="P-loop containing nucleotide triphosphate hydrolases"/>
    <property type="match status" value="3"/>
</dbReference>
<reference evidence="11 12" key="2">
    <citation type="submission" date="2024-02" db="EMBL/GenBank/DDBJ databases">
        <title>The Genome Sequence of Enterococcus sp. DIV0159.</title>
        <authorList>
            <person name="Earl A."/>
            <person name="Manson A."/>
            <person name="Gilmore M."/>
            <person name="Sanders J."/>
            <person name="Shea T."/>
            <person name="Howe W."/>
            <person name="Livny J."/>
            <person name="Cuomo C."/>
            <person name="Neafsey D."/>
            <person name="Birren B."/>
        </authorList>
    </citation>
    <scope>NUCLEOTIDE SEQUENCE [LARGE SCALE GENOMIC DNA]</scope>
    <source>
        <strain evidence="11 12">665A</strain>
    </source>
</reference>
<keyword evidence="3 9" id="KW-0347">Helicase</keyword>
<sequence length="932" mass="108350">MNWIILPIILVSTVVALLIISKRKTTETTIRQNNSFDLEEAALTSAKSIIIPKSIELKMKEFLYELEIAFSSEQYMKKRFIRELEEKYGFFSKRISLRISKHPLAKEFIETYSLMPDLVKHHNEEYISKKKIEYQHSLPVINGHELDDYQKAAVLSKEENILVNAGAGSGKSTTIIGKVKILIEEESVDPSQILVLSFTKASALDMNKLLSEVLPEYKIQASTFHSLGRSIIKETTGTSVNVEPGPSNNFLPSFITYLISGQSPNSSLFYEFIALYYNIPEDVNDFFDEKFREKYNDTSYNYETLRNQLAKNGGFSKEYETLNKHYVKSVEELVLANYLFLNGVNYEYEKNYAVGREQGWDYGYGWDRYHPDFYLPDYDIYLEHFGISKDFKAPWLSDTEGKHYVENIYKKREIHKHNQTTLVETYSFYNTEGRLVEELEILLDGLGIKRSTENLKLLYESESLRNSIEVTNFTSLLSTFINLFKSSNNSIEIFDDWFHQVRALPDFTRKRETIFLSIAKEALIQYRESLEKNRKIDFHDMINQAAEFVSEKRYKSPFAHIIIDEYQDISNSRYHLVNELKKHQDAQIFAVGDDWQAIYRFTGSDLSLFTDFEKYFGDTDHRNIVKTYRNSQELIDISGKFVMKNPKQTSKQLISDKSLQHPIIIMDAKKERYSQILETIFDQIIEDNAGNEKVEVLFLYRMNKDLEVLNSVKWIVKAKDGLTLTDGKYKNIHIMNKTVHSSKGLQADEVIILNMNDSLNGFPNKREDDDLLRYVNNTKDDFEFEEERRLFYVALTRTKNHTYILSDPIKPSVFVEELLDNSKYPAVSHGNQETEVSAHKTKLKCPKCKVGKLLCGPTKKGTLYYKCTFSRCGFTYFDNTKSPEKLPIYIKCDKCGGYRIKLPGVGKYGDYYKCEYGCGNLNAEQYMNDLED</sequence>
<evidence type="ECO:0000259" key="10">
    <source>
        <dbReference type="PROSITE" id="PS51198"/>
    </source>
</evidence>
<keyword evidence="5" id="KW-0413">Isomerase</keyword>
<accession>A0ABV0ELP9</accession>
<dbReference type="RefSeq" id="WP_207700640.1">
    <property type="nucleotide sequence ID" value="NZ_JAFREL020000001.1"/>
</dbReference>
<evidence type="ECO:0000256" key="5">
    <source>
        <dbReference type="ARBA" id="ARBA00023235"/>
    </source>
</evidence>
<dbReference type="PANTHER" id="PTHR11070:SF63">
    <property type="entry name" value="DNA HELICASE IV"/>
    <property type="match status" value="1"/>
</dbReference>
<proteinExistence type="predicted"/>
<dbReference type="EMBL" id="JAFREL020000001">
    <property type="protein sequence ID" value="MEO1768875.1"/>
    <property type="molecule type" value="Genomic_DNA"/>
</dbReference>
<evidence type="ECO:0000256" key="2">
    <source>
        <dbReference type="ARBA" id="ARBA00022801"/>
    </source>
</evidence>